<evidence type="ECO:0000259" key="4">
    <source>
        <dbReference type="PROSITE" id="PS51767"/>
    </source>
</evidence>
<dbReference type="AlphaFoldDB" id="A0A6A6B503"/>
<evidence type="ECO:0000313" key="5">
    <source>
        <dbReference type="EMBL" id="KAF2139242.1"/>
    </source>
</evidence>
<dbReference type="PANTHER" id="PTHR47966">
    <property type="entry name" value="BETA-SITE APP-CLEAVING ENZYME, ISOFORM A-RELATED"/>
    <property type="match status" value="1"/>
</dbReference>
<dbReference type="InterPro" id="IPR001461">
    <property type="entry name" value="Aspartic_peptidase_A1"/>
</dbReference>
<dbReference type="CDD" id="cd05471">
    <property type="entry name" value="pepsin_like"/>
    <property type="match status" value="1"/>
</dbReference>
<evidence type="ECO:0000256" key="1">
    <source>
        <dbReference type="ARBA" id="ARBA00007447"/>
    </source>
</evidence>
<dbReference type="GO" id="GO:0000324">
    <property type="term" value="C:fungal-type vacuole"/>
    <property type="evidence" value="ECO:0007669"/>
    <property type="project" value="TreeGrafter"/>
</dbReference>
<keyword evidence="6" id="KW-1185">Reference proteome</keyword>
<evidence type="ECO:0000313" key="6">
    <source>
        <dbReference type="Proteomes" id="UP000799438"/>
    </source>
</evidence>
<dbReference type="Proteomes" id="UP000799438">
    <property type="component" value="Unassembled WGS sequence"/>
</dbReference>
<dbReference type="PROSITE" id="PS51767">
    <property type="entry name" value="PEPTIDASE_A1"/>
    <property type="match status" value="1"/>
</dbReference>
<organism evidence="5 6">
    <name type="scientific">Aplosporella prunicola CBS 121167</name>
    <dbReference type="NCBI Taxonomy" id="1176127"/>
    <lineage>
        <taxon>Eukaryota</taxon>
        <taxon>Fungi</taxon>
        <taxon>Dikarya</taxon>
        <taxon>Ascomycota</taxon>
        <taxon>Pezizomycotina</taxon>
        <taxon>Dothideomycetes</taxon>
        <taxon>Dothideomycetes incertae sedis</taxon>
        <taxon>Botryosphaeriales</taxon>
        <taxon>Aplosporellaceae</taxon>
        <taxon>Aplosporella</taxon>
    </lineage>
</organism>
<dbReference type="GO" id="GO:0006508">
    <property type="term" value="P:proteolysis"/>
    <property type="evidence" value="ECO:0007669"/>
    <property type="project" value="InterPro"/>
</dbReference>
<name>A0A6A6B503_9PEZI</name>
<accession>A0A6A6B503</accession>
<dbReference type="PRINTS" id="PR00792">
    <property type="entry name" value="PEPSIN"/>
</dbReference>
<dbReference type="InterPro" id="IPR021109">
    <property type="entry name" value="Peptidase_aspartic_dom_sf"/>
</dbReference>
<dbReference type="EMBL" id="ML995493">
    <property type="protein sequence ID" value="KAF2139242.1"/>
    <property type="molecule type" value="Genomic_DNA"/>
</dbReference>
<feature type="transmembrane region" description="Helical" evidence="3">
    <location>
        <begin position="460"/>
        <end position="485"/>
    </location>
</feature>
<dbReference type="PANTHER" id="PTHR47966:SF51">
    <property type="entry name" value="BETA-SITE APP-CLEAVING ENZYME, ISOFORM A-RELATED"/>
    <property type="match status" value="1"/>
</dbReference>
<protein>
    <recommendedName>
        <fullName evidence="4">Peptidase A1 domain-containing protein</fullName>
    </recommendedName>
</protein>
<comment type="similarity">
    <text evidence="1">Belongs to the peptidase A1 family.</text>
</comment>
<feature type="region of interest" description="Disordered" evidence="2">
    <location>
        <begin position="432"/>
        <end position="452"/>
    </location>
</feature>
<keyword evidence="3" id="KW-0812">Transmembrane</keyword>
<proteinExistence type="inferred from homology"/>
<dbReference type="GO" id="GO:0004190">
    <property type="term" value="F:aspartic-type endopeptidase activity"/>
    <property type="evidence" value="ECO:0007669"/>
    <property type="project" value="InterPro"/>
</dbReference>
<keyword evidence="3" id="KW-0472">Membrane</keyword>
<dbReference type="RefSeq" id="XP_033394955.1">
    <property type="nucleotide sequence ID" value="XM_033537236.1"/>
</dbReference>
<dbReference type="Pfam" id="PF00026">
    <property type="entry name" value="Asp"/>
    <property type="match status" value="1"/>
</dbReference>
<feature type="compositionally biased region" description="Polar residues" evidence="2">
    <location>
        <begin position="519"/>
        <end position="528"/>
    </location>
</feature>
<dbReference type="InterPro" id="IPR033121">
    <property type="entry name" value="PEPTIDASE_A1"/>
</dbReference>
<reference evidence="5" key="1">
    <citation type="journal article" date="2020" name="Stud. Mycol.">
        <title>101 Dothideomycetes genomes: a test case for predicting lifestyles and emergence of pathogens.</title>
        <authorList>
            <person name="Haridas S."/>
            <person name="Albert R."/>
            <person name="Binder M."/>
            <person name="Bloem J."/>
            <person name="Labutti K."/>
            <person name="Salamov A."/>
            <person name="Andreopoulos B."/>
            <person name="Baker S."/>
            <person name="Barry K."/>
            <person name="Bills G."/>
            <person name="Bluhm B."/>
            <person name="Cannon C."/>
            <person name="Castanera R."/>
            <person name="Culley D."/>
            <person name="Daum C."/>
            <person name="Ezra D."/>
            <person name="Gonzalez J."/>
            <person name="Henrissat B."/>
            <person name="Kuo A."/>
            <person name="Liang C."/>
            <person name="Lipzen A."/>
            <person name="Lutzoni F."/>
            <person name="Magnuson J."/>
            <person name="Mondo S."/>
            <person name="Nolan M."/>
            <person name="Ohm R."/>
            <person name="Pangilinan J."/>
            <person name="Park H.-J."/>
            <person name="Ramirez L."/>
            <person name="Alfaro M."/>
            <person name="Sun H."/>
            <person name="Tritt A."/>
            <person name="Yoshinaga Y."/>
            <person name="Zwiers L.-H."/>
            <person name="Turgeon B."/>
            <person name="Goodwin S."/>
            <person name="Spatafora J."/>
            <person name="Crous P."/>
            <person name="Grigoriev I."/>
        </authorList>
    </citation>
    <scope>NUCLEOTIDE SEQUENCE</scope>
    <source>
        <strain evidence="5">CBS 121167</strain>
    </source>
</reference>
<dbReference type="InterPro" id="IPR034164">
    <property type="entry name" value="Pepsin-like_dom"/>
</dbReference>
<sequence>MSSRRRCARVRFCADITTTTRTTTIITTTLLVPIALAAAAATTAAATASPPPLAFTPDQNWDGIDGPWSSFTLRVGRPAQTVRVLASTGSQQTWVVAPGGCAYATGEEQDVCATQRGGTFNASASASWKAIGSFALGYEQSLGFRSAANYGYDAVGLGNVGDGGPTLANTTVGAMMALDFFLGSFGLHPKPTNFTSWQDESPSYMTMLKDQGLIPSLSYGYTAGNQYRLNKVLASLTLGGYDSSKFVPNNVSFAFAPDNERDLVVCLQAITMESSTKGSLDLLPEPAKVYIDSTVSQIWLPVSACEKFEEAFGLTYDNETDLYLVNDTLHERLAAMNPRVTFTLGTSSPKDGTVDIVLPYKAFDLTAQPPYQGLPNATAYFPLRRGMNGTQYTLGRAFLQEAYIIVDHERANFSVSQCIFDDKASQELVGIADASSSNSDPDKDGDSDGDANDDGSLGTAAIAGLAVGLTVFVIAVGALVGLFYWRKRYRKLKKQVDLASSESPKTEDVPSGTAGAGRTDNSTPTLPNTELDGTPVRSEDDLIKQQSSAMSVPLSPGSAQSNPSFPMSEVEGQERQVYEMPGDMPPTSEADGRELSEKQAMLYREAKYNGTGPGPLPTSQTSPERVRPAPISNPAHVRHSVGATDDEPISPLSAEGAARGTPSPHRRRFSFEEQE</sequence>
<dbReference type="GeneID" id="54294732"/>
<dbReference type="Gene3D" id="2.40.70.10">
    <property type="entry name" value="Acid Proteases"/>
    <property type="match status" value="2"/>
</dbReference>
<feature type="region of interest" description="Disordered" evidence="2">
    <location>
        <begin position="496"/>
        <end position="675"/>
    </location>
</feature>
<gene>
    <name evidence="5" type="ORF">K452DRAFT_232543</name>
</gene>
<feature type="domain" description="Peptidase A1" evidence="4">
    <location>
        <begin position="69"/>
        <end position="416"/>
    </location>
</feature>
<evidence type="ECO:0000256" key="3">
    <source>
        <dbReference type="SAM" id="Phobius"/>
    </source>
</evidence>
<dbReference type="SUPFAM" id="SSF50630">
    <property type="entry name" value="Acid proteases"/>
    <property type="match status" value="1"/>
</dbReference>
<keyword evidence="3" id="KW-1133">Transmembrane helix</keyword>
<evidence type="ECO:0000256" key="2">
    <source>
        <dbReference type="SAM" id="MobiDB-lite"/>
    </source>
</evidence>
<dbReference type="OrthoDB" id="4074350at2759"/>